<sequence length="473" mass="54086">MKQVIDLKQPVGILLKEHDDLEAILKEVDIHLPPVPEMLNVVKISDIAAKKNIPLGHIIRKLRKHGYEVEGNEMLSFADPNVAKDRDERKKNLKGMLQKLNEGIPLDVVRQEFTRAFSHVEAAEIMAAEQELIQEGTPIEEMQRLCDLHSALFHDNTKQHIVNKDEVEEQKEQLYATWGHPLALLKKENDALACLIKKLQQALANGEAVDALLAEIGGISSHYSKKGDLIYPFIATKYGVTGPSKVMWTVDDDIRRDFRILMRREDRTQPWKEALLALLTKMEEMIYKEENILFPICVRLLTAEDWYQIYRDAKDYEVAFQVPQEPWQEAEAYLATSVASTSISDGVISMPGGNLTITQLIAILNTLPVEITVVDANDHNQFFNEGPKDFKRPFAALGRDVYSCHPPKIEAMVRMIISEFKEGKRDKLERWAEKNGKLFFVTYFAIRDSKGTYLGTLETVQDMQFAKDYFLKD</sequence>
<organism evidence="3 4">
    <name type="scientific">Megasphaera hutchinsoni</name>
    <dbReference type="NCBI Taxonomy" id="1588748"/>
    <lineage>
        <taxon>Bacteria</taxon>
        <taxon>Bacillati</taxon>
        <taxon>Bacillota</taxon>
        <taxon>Negativicutes</taxon>
        <taxon>Veillonellales</taxon>
        <taxon>Veillonellaceae</taxon>
        <taxon>Megasphaera</taxon>
    </lineage>
</organism>
<dbReference type="Gene3D" id="1.10.3910.10">
    <property type="entry name" value="SP0561-like"/>
    <property type="match status" value="1"/>
</dbReference>
<feature type="domain" description="Hemerythrin-like" evidence="1">
    <location>
        <begin position="180"/>
        <end position="296"/>
    </location>
</feature>
<evidence type="ECO:0000313" key="3">
    <source>
        <dbReference type="EMBL" id="KXB91415.1"/>
    </source>
</evidence>
<dbReference type="InterPro" id="IPR012312">
    <property type="entry name" value="Hemerythrin-like"/>
</dbReference>
<dbReference type="PANTHER" id="PTHR39966:SF3">
    <property type="entry name" value="DUF438 DOMAIN-CONTAINING PROTEIN"/>
    <property type="match status" value="1"/>
</dbReference>
<dbReference type="GO" id="GO:0005886">
    <property type="term" value="C:plasma membrane"/>
    <property type="evidence" value="ECO:0007669"/>
    <property type="project" value="TreeGrafter"/>
</dbReference>
<dbReference type="InterPro" id="IPR007380">
    <property type="entry name" value="DUF438"/>
</dbReference>
<dbReference type="RefSeq" id="WP_007392315.1">
    <property type="nucleotide sequence ID" value="NZ_KQ960946.1"/>
</dbReference>
<name>A0A134CGU7_9FIRM</name>
<dbReference type="PATRIC" id="fig|1588748.3.peg.794"/>
<dbReference type="PANTHER" id="PTHR39966">
    <property type="entry name" value="BLL2471 PROTEIN-RELATED"/>
    <property type="match status" value="1"/>
</dbReference>
<dbReference type="STRING" id="1588748.HMPREF3182_00829"/>
<protein>
    <submittedName>
        <fullName evidence="3">Hemerythrin HHE cation binding domain protein</fullName>
    </submittedName>
</protein>
<dbReference type="SUPFAM" id="SSF140683">
    <property type="entry name" value="SP0561-like"/>
    <property type="match status" value="1"/>
</dbReference>
<comment type="caution">
    <text evidence="3">The sequence shown here is derived from an EMBL/GenBank/DDBJ whole genome shotgun (WGS) entry which is preliminary data.</text>
</comment>
<dbReference type="SUPFAM" id="SSF55785">
    <property type="entry name" value="PYP-like sensor domain (PAS domain)"/>
    <property type="match status" value="1"/>
</dbReference>
<reference evidence="4" key="1">
    <citation type="submission" date="2016-01" db="EMBL/GenBank/DDBJ databases">
        <authorList>
            <person name="Mitreva M."/>
            <person name="Pepin K.H."/>
            <person name="Mihindukulasuriya K.A."/>
            <person name="Fulton R."/>
            <person name="Fronick C."/>
            <person name="O'Laughlin M."/>
            <person name="Miner T."/>
            <person name="Herter B."/>
            <person name="Rosa B.A."/>
            <person name="Cordes M."/>
            <person name="Tomlinson C."/>
            <person name="Wollam A."/>
            <person name="Palsikar V.B."/>
            <person name="Mardis E.R."/>
            <person name="Wilson R.K."/>
        </authorList>
    </citation>
    <scope>NUCLEOTIDE SEQUENCE [LARGE SCALE GENOMIC DNA]</scope>
    <source>
        <strain evidence="4">KA00182</strain>
    </source>
</reference>
<dbReference type="Pfam" id="PF01814">
    <property type="entry name" value="Hemerythrin"/>
    <property type="match status" value="1"/>
</dbReference>
<keyword evidence="4" id="KW-1185">Reference proteome</keyword>
<dbReference type="Proteomes" id="UP000070160">
    <property type="component" value="Unassembled WGS sequence"/>
</dbReference>
<feature type="domain" description="DUF438" evidence="2">
    <location>
        <begin position="93"/>
        <end position="158"/>
    </location>
</feature>
<dbReference type="InterPro" id="IPR038062">
    <property type="entry name" value="ScdA-like_N_sf"/>
</dbReference>
<proteinExistence type="predicted"/>
<gene>
    <name evidence="3" type="ORF">HMPREF3182_00829</name>
</gene>
<dbReference type="Pfam" id="PF04282">
    <property type="entry name" value="DUF438"/>
    <property type="match status" value="1"/>
</dbReference>
<dbReference type="Gene3D" id="1.20.120.520">
    <property type="entry name" value="nmb1532 protein domain like"/>
    <property type="match status" value="1"/>
</dbReference>
<evidence type="ECO:0000313" key="4">
    <source>
        <dbReference type="Proteomes" id="UP000070160"/>
    </source>
</evidence>
<dbReference type="AlphaFoldDB" id="A0A134CGU7"/>
<evidence type="ECO:0000259" key="1">
    <source>
        <dbReference type="Pfam" id="PF01814"/>
    </source>
</evidence>
<evidence type="ECO:0000259" key="2">
    <source>
        <dbReference type="Pfam" id="PF04282"/>
    </source>
</evidence>
<dbReference type="EMBL" id="LSDT01000035">
    <property type="protein sequence ID" value="KXB91415.1"/>
    <property type="molecule type" value="Genomic_DNA"/>
</dbReference>
<dbReference type="Pfam" id="PF13596">
    <property type="entry name" value="PAS_10"/>
    <property type="match status" value="1"/>
</dbReference>
<accession>A0A134CGU7</accession>
<dbReference type="InterPro" id="IPR035965">
    <property type="entry name" value="PAS-like_dom_sf"/>
</dbReference>